<evidence type="ECO:0000313" key="1">
    <source>
        <dbReference type="EMBL" id="SUZ97663.1"/>
    </source>
</evidence>
<sequence>MSDEIAAPTDPKTLTKALSYLSRRELRRVRR</sequence>
<organism evidence="1">
    <name type="scientific">marine metagenome</name>
    <dbReference type="NCBI Taxonomy" id="408172"/>
    <lineage>
        <taxon>unclassified sequences</taxon>
        <taxon>metagenomes</taxon>
        <taxon>ecological metagenomes</taxon>
    </lineage>
</organism>
<dbReference type="EMBL" id="UINC01002529">
    <property type="protein sequence ID" value="SUZ97663.1"/>
    <property type="molecule type" value="Genomic_DNA"/>
</dbReference>
<feature type="non-terminal residue" evidence="1">
    <location>
        <position position="31"/>
    </location>
</feature>
<gene>
    <name evidence="1" type="ORF">METZ01_LOCUS50517</name>
</gene>
<name>A0A381S974_9ZZZZ</name>
<reference evidence="1" key="1">
    <citation type="submission" date="2018-05" db="EMBL/GenBank/DDBJ databases">
        <authorList>
            <person name="Lanie J.A."/>
            <person name="Ng W.-L."/>
            <person name="Kazmierczak K.M."/>
            <person name="Andrzejewski T.M."/>
            <person name="Davidsen T.M."/>
            <person name="Wayne K.J."/>
            <person name="Tettelin H."/>
            <person name="Glass J.I."/>
            <person name="Rusch D."/>
            <person name="Podicherti R."/>
            <person name="Tsui H.-C.T."/>
            <person name="Winkler M.E."/>
        </authorList>
    </citation>
    <scope>NUCLEOTIDE SEQUENCE</scope>
</reference>
<accession>A0A381S974</accession>
<dbReference type="AlphaFoldDB" id="A0A381S974"/>
<proteinExistence type="predicted"/>
<protein>
    <submittedName>
        <fullName evidence="1">Uncharacterized protein</fullName>
    </submittedName>
</protein>